<dbReference type="AlphaFoldDB" id="A0AAE1E531"/>
<keyword evidence="2" id="KW-1185">Reference proteome</keyword>
<accession>A0AAE1E531</accession>
<dbReference type="Proteomes" id="UP001283361">
    <property type="component" value="Unassembled WGS sequence"/>
</dbReference>
<evidence type="ECO:0000313" key="2">
    <source>
        <dbReference type="Proteomes" id="UP001283361"/>
    </source>
</evidence>
<name>A0AAE1E531_9GAST</name>
<organism evidence="1 2">
    <name type="scientific">Elysia crispata</name>
    <name type="common">lettuce slug</name>
    <dbReference type="NCBI Taxonomy" id="231223"/>
    <lineage>
        <taxon>Eukaryota</taxon>
        <taxon>Metazoa</taxon>
        <taxon>Spiralia</taxon>
        <taxon>Lophotrochozoa</taxon>
        <taxon>Mollusca</taxon>
        <taxon>Gastropoda</taxon>
        <taxon>Heterobranchia</taxon>
        <taxon>Euthyneura</taxon>
        <taxon>Panpulmonata</taxon>
        <taxon>Sacoglossa</taxon>
        <taxon>Placobranchoidea</taxon>
        <taxon>Plakobranchidae</taxon>
        <taxon>Elysia</taxon>
    </lineage>
</organism>
<gene>
    <name evidence="1" type="ORF">RRG08_061026</name>
</gene>
<comment type="caution">
    <text evidence="1">The sequence shown here is derived from an EMBL/GenBank/DDBJ whole genome shotgun (WGS) entry which is preliminary data.</text>
</comment>
<evidence type="ECO:0000313" key="1">
    <source>
        <dbReference type="EMBL" id="KAK3794357.1"/>
    </source>
</evidence>
<proteinExistence type="predicted"/>
<reference evidence="1" key="1">
    <citation type="journal article" date="2023" name="G3 (Bethesda)">
        <title>A reference genome for the long-term kleptoplast-retaining sea slug Elysia crispata morphotype clarki.</title>
        <authorList>
            <person name="Eastman K.E."/>
            <person name="Pendleton A.L."/>
            <person name="Shaikh M.A."/>
            <person name="Suttiyut T."/>
            <person name="Ogas R."/>
            <person name="Tomko P."/>
            <person name="Gavelis G."/>
            <person name="Widhalm J.R."/>
            <person name="Wisecaver J.H."/>
        </authorList>
    </citation>
    <scope>NUCLEOTIDE SEQUENCE</scope>
    <source>
        <strain evidence="1">ECLA1</strain>
    </source>
</reference>
<sequence length="283" mass="31201">MVGEVHFWSLLYMMSDQFATLDIAVIWSFTTNNIPFPSHHAMVAVSERPIFPSHHLYEPIRRCCSVTRRYGHTSAKSSLRMTDKCDFRVKPANDIESCVTELLNAGHTDTQYCIEHVSGWTEVTGATRREPAWVTSLTLFKIDDPSLTSIQILLSEFPGNQRPSCMMAGCNPGIWEHPLWVAEQSGAIWKCVVFRLRDRRGPGVGEGGQSYKAPCTAAAGHNAETTLRALVAVPGLATGQAVTLGGDRGTMLNAYRPNPALIAGQSRRHLQVAVRARLDSLLP</sequence>
<protein>
    <submittedName>
        <fullName evidence="1">Uncharacterized protein</fullName>
    </submittedName>
</protein>
<dbReference type="EMBL" id="JAWDGP010001129">
    <property type="protein sequence ID" value="KAK3794357.1"/>
    <property type="molecule type" value="Genomic_DNA"/>
</dbReference>